<evidence type="ECO:0000313" key="1">
    <source>
        <dbReference type="EMBL" id="AVH86143.1"/>
    </source>
</evidence>
<proteinExistence type="predicted"/>
<dbReference type="Pfam" id="PF17212">
    <property type="entry name" value="Tube"/>
    <property type="match status" value="1"/>
</dbReference>
<dbReference type="EMBL" id="MG845683">
    <property type="protein sequence ID" value="AVH86143.1"/>
    <property type="molecule type" value="Genomic_DNA"/>
</dbReference>
<reference evidence="1 2" key="1">
    <citation type="submission" date="2018-01" db="EMBL/GenBank/DDBJ databases">
        <title>Genome of phiNV3, a phiKMVvirus-like phage infecting Pseudomonas agarici.</title>
        <authorList>
            <person name="Storey N.H."/>
        </authorList>
    </citation>
    <scope>NUCLEOTIDE SEQUENCE [LARGE SCALE GENOMIC DNA]</scope>
</reference>
<sequence length="184" mass="20781">MRLLTAVNTILRKLGEIDVPSLDEPYPTLAIVLPALDEARTTVLKEGWWFNTLHDWDATPDPAGLVELPENTLMFYPDDAAYVFEGRGIVQAANHDPYIGKPVRGKLVIDKDFERLPYIAAMAVTYTAAVETYTADIGPDDTSKGLDGTRIEYLMTLSAEHTRSRKLNTRHKRSFSKWKRSLRT</sequence>
<protein>
    <submittedName>
        <fullName evidence="1">Putative tail tubular protein A</fullName>
    </submittedName>
</protein>
<organism evidence="1 2">
    <name type="scientific">Pseudomonas phage phiNV3</name>
    <dbReference type="NCBI Taxonomy" id="2079544"/>
    <lineage>
        <taxon>Viruses</taxon>
        <taxon>Duplodnaviria</taxon>
        <taxon>Heunggongvirae</taxon>
        <taxon>Uroviricota</taxon>
        <taxon>Caudoviricetes</taxon>
        <taxon>Autographivirales</taxon>
        <taxon>Autoscriptoviridae</taxon>
        <taxon>Krylovirinae</taxon>
        <taxon>Kirikabuvirus</taxon>
        <taxon>Kirikabuvirus NV3</taxon>
    </lineage>
</organism>
<dbReference type="Proteomes" id="UP000240855">
    <property type="component" value="Segment"/>
</dbReference>
<name>A0A2P0ZLI8_9CAUD</name>
<dbReference type="InterPro" id="IPR033767">
    <property type="entry name" value="Tail_Gp11"/>
</dbReference>
<evidence type="ECO:0000313" key="2">
    <source>
        <dbReference type="Proteomes" id="UP000240855"/>
    </source>
</evidence>
<gene>
    <name evidence="1" type="ORF">phiNV3_p34</name>
</gene>
<accession>A0A2P0ZLI8</accession>
<keyword evidence="2" id="KW-1185">Reference proteome</keyword>